<name>A0A401KW07_ASPAW</name>
<feature type="transmembrane region" description="Helical" evidence="7">
    <location>
        <begin position="278"/>
        <end position="301"/>
    </location>
</feature>
<dbReference type="GO" id="GO:0005886">
    <property type="term" value="C:plasma membrane"/>
    <property type="evidence" value="ECO:0007669"/>
    <property type="project" value="TreeGrafter"/>
</dbReference>
<dbReference type="PANTHER" id="PTHR23502">
    <property type="entry name" value="MAJOR FACILITATOR SUPERFAMILY"/>
    <property type="match status" value="1"/>
</dbReference>
<feature type="transmembrane region" description="Helical" evidence="7">
    <location>
        <begin position="485"/>
        <end position="506"/>
    </location>
</feature>
<dbReference type="PANTHER" id="PTHR23502:SF132">
    <property type="entry name" value="POLYAMINE TRANSPORTER 2-RELATED"/>
    <property type="match status" value="1"/>
</dbReference>
<dbReference type="SUPFAM" id="SSF103473">
    <property type="entry name" value="MFS general substrate transporter"/>
    <property type="match status" value="1"/>
</dbReference>
<feature type="compositionally biased region" description="Polar residues" evidence="6">
    <location>
        <begin position="1"/>
        <end position="12"/>
    </location>
</feature>
<gene>
    <name evidence="9" type="ORF">AAWM_06355</name>
</gene>
<reference evidence="9 10" key="1">
    <citation type="submission" date="2016-09" db="EMBL/GenBank/DDBJ databases">
        <title>Aspergillus awamori IFM 58123T.</title>
        <authorList>
            <person name="Kusuya Y."/>
            <person name="Shimizu M."/>
            <person name="Takahashi H."/>
            <person name="Yaguchi T."/>
        </authorList>
    </citation>
    <scope>NUCLEOTIDE SEQUENCE [LARGE SCALE GENOMIC DNA]</scope>
    <source>
        <strain evidence="9 10">IFM 58123</strain>
    </source>
</reference>
<feature type="transmembrane region" description="Helical" evidence="7">
    <location>
        <begin position="385"/>
        <end position="405"/>
    </location>
</feature>
<dbReference type="Pfam" id="PF07690">
    <property type="entry name" value="MFS_1"/>
    <property type="match status" value="1"/>
</dbReference>
<feature type="transmembrane region" description="Helical" evidence="7">
    <location>
        <begin position="209"/>
        <end position="231"/>
    </location>
</feature>
<proteinExistence type="predicted"/>
<keyword evidence="3 7" id="KW-0812">Transmembrane</keyword>
<dbReference type="CDD" id="cd17323">
    <property type="entry name" value="MFS_Tpo1_MDR_like"/>
    <property type="match status" value="1"/>
</dbReference>
<comment type="caution">
    <text evidence="9">The sequence shown here is derived from an EMBL/GenBank/DDBJ whole genome shotgun (WGS) entry which is preliminary data.</text>
</comment>
<evidence type="ECO:0000256" key="3">
    <source>
        <dbReference type="ARBA" id="ARBA00022692"/>
    </source>
</evidence>
<keyword evidence="10" id="KW-1185">Reference proteome</keyword>
<evidence type="ECO:0000256" key="2">
    <source>
        <dbReference type="ARBA" id="ARBA00022448"/>
    </source>
</evidence>
<keyword evidence="4 7" id="KW-1133">Transmembrane helix</keyword>
<evidence type="ECO:0000313" key="9">
    <source>
        <dbReference type="EMBL" id="GCB23470.1"/>
    </source>
</evidence>
<accession>A0A401KW07</accession>
<organism evidence="9 10">
    <name type="scientific">Aspergillus awamori</name>
    <name type="common">Black koji mold</name>
    <dbReference type="NCBI Taxonomy" id="105351"/>
    <lineage>
        <taxon>Eukaryota</taxon>
        <taxon>Fungi</taxon>
        <taxon>Dikarya</taxon>
        <taxon>Ascomycota</taxon>
        <taxon>Pezizomycotina</taxon>
        <taxon>Eurotiomycetes</taxon>
        <taxon>Eurotiomycetidae</taxon>
        <taxon>Eurotiales</taxon>
        <taxon>Aspergillaceae</taxon>
        <taxon>Aspergillus</taxon>
    </lineage>
</organism>
<feature type="transmembrane region" description="Helical" evidence="7">
    <location>
        <begin position="450"/>
        <end position="473"/>
    </location>
</feature>
<evidence type="ECO:0000256" key="1">
    <source>
        <dbReference type="ARBA" id="ARBA00004141"/>
    </source>
</evidence>
<protein>
    <submittedName>
        <fullName evidence="9">Polyamine transporter 2</fullName>
    </submittedName>
</protein>
<dbReference type="EMBL" id="BDHI01000015">
    <property type="protein sequence ID" value="GCB23470.1"/>
    <property type="molecule type" value="Genomic_DNA"/>
</dbReference>
<dbReference type="AlphaFoldDB" id="A0A401KW07"/>
<feature type="transmembrane region" description="Helical" evidence="7">
    <location>
        <begin position="243"/>
        <end position="266"/>
    </location>
</feature>
<feature type="transmembrane region" description="Helical" evidence="7">
    <location>
        <begin position="149"/>
        <end position="172"/>
    </location>
</feature>
<sequence length="929" mass="103938">MSSTPDPANGQSHRALYRTETRQSLENRGISEKAPPTDYNYPDVGREENPVFPEEYTVETNTGLVPERTLEQMRSRTYSHHTSSSDIEKAKEPAEFVTFTINDPENPFNWSRTYRWYVTMIASLLVVCIAYGSSIVTGGLGLIEEKYHVSLEVATLTCSIMVCGFAVGPLLWSPLSEIIGRRPVYIISLALYTIFNIPCALSPNIGGLLVCRFLCGVFSSSGLSLAGGTIADIWNLEDRGMAIAFFAAAPYCGPVIGPIVCGWITVGSHRLDLFFWTNMAFCGAIMILVGLIPETYAPVILKRRAARLRKETGNPNIITEQEKHKLTLHDIIRTSLIRPITMILTEPVLDLMCMYIVLIYSMLYAFFFAYPVIFGKLYNYNDGQIGLMFIPILIGAGFSLLFTPLVEKHFHRICLSRSPTPEDRLIGALIGAPFVPISLFILGATSYKHIIWVGPASSGIAFGFGMVLCYYAVNNYIIDSYQKYAASALAAKVFLRSGGGAAFPLFITQMYDRLGLQWASWLLAFIGVGMVFIPLTRIVNRVTADMTWFTGARDTSDKGWHFDAVSLLAVIGESIIERQKHIIVASSFSVLPRLLPAPQAILNMGSTTQLPLLKNVSVIGVHSGAMYDELGYVAQRIHQTDKLQPYECRVYEICRSESYEADADIRELEECHESRRIRIRLKQFCVMNILTLASVLLTVGLAVWSILIHDGIGLLAITTMSISSSLACLSQRSNPETGEGRTDLDKMPGDVVIRTKNGAFVVVHCSETIAQELYAKRESYFYARKPESSVFKILMGTSTILLMVSVLLFSNCGWTMQTAIAVTYILLNLCYWAVPVLFDEKSFWDLSAIYKITLLKHTYKKNLTRALWEAISTTHQVKWVRKSRILPDTEAWKAWLQEAKERLSSNLDWDPEMARDRLMAKVSLPPRDP</sequence>
<evidence type="ECO:0000313" key="10">
    <source>
        <dbReference type="Proteomes" id="UP000286921"/>
    </source>
</evidence>
<evidence type="ECO:0000256" key="6">
    <source>
        <dbReference type="SAM" id="MobiDB-lite"/>
    </source>
</evidence>
<dbReference type="Proteomes" id="UP000286921">
    <property type="component" value="Unassembled WGS sequence"/>
</dbReference>
<feature type="transmembrane region" description="Helical" evidence="7">
    <location>
        <begin position="348"/>
        <end position="373"/>
    </location>
</feature>
<evidence type="ECO:0000259" key="8">
    <source>
        <dbReference type="PROSITE" id="PS50850"/>
    </source>
</evidence>
<keyword evidence="5 7" id="KW-0472">Membrane</keyword>
<dbReference type="InterPro" id="IPR011701">
    <property type="entry name" value="MFS"/>
</dbReference>
<feature type="domain" description="Major facilitator superfamily (MFS) profile" evidence="8">
    <location>
        <begin position="118"/>
        <end position="547"/>
    </location>
</feature>
<dbReference type="GO" id="GO:0000297">
    <property type="term" value="F:spermine transmembrane transporter activity"/>
    <property type="evidence" value="ECO:0007669"/>
    <property type="project" value="TreeGrafter"/>
</dbReference>
<dbReference type="InterPro" id="IPR020846">
    <property type="entry name" value="MFS_dom"/>
</dbReference>
<feature type="transmembrane region" description="Helical" evidence="7">
    <location>
        <begin position="116"/>
        <end position="143"/>
    </location>
</feature>
<feature type="region of interest" description="Disordered" evidence="6">
    <location>
        <begin position="1"/>
        <end position="51"/>
    </location>
</feature>
<evidence type="ECO:0000256" key="4">
    <source>
        <dbReference type="ARBA" id="ARBA00022989"/>
    </source>
</evidence>
<evidence type="ECO:0000256" key="7">
    <source>
        <dbReference type="SAM" id="Phobius"/>
    </source>
</evidence>
<dbReference type="PROSITE" id="PS50850">
    <property type="entry name" value="MFS"/>
    <property type="match status" value="1"/>
</dbReference>
<evidence type="ECO:0000256" key="5">
    <source>
        <dbReference type="ARBA" id="ARBA00023136"/>
    </source>
</evidence>
<comment type="subcellular location">
    <subcellularLocation>
        <location evidence="1">Membrane</location>
        <topology evidence="1">Multi-pass membrane protein</topology>
    </subcellularLocation>
</comment>
<feature type="transmembrane region" description="Helical" evidence="7">
    <location>
        <begin position="684"/>
        <end position="706"/>
    </location>
</feature>
<dbReference type="InterPro" id="IPR036259">
    <property type="entry name" value="MFS_trans_sf"/>
</dbReference>
<dbReference type="GO" id="GO:0000329">
    <property type="term" value="C:fungal-type vacuole membrane"/>
    <property type="evidence" value="ECO:0007669"/>
    <property type="project" value="TreeGrafter"/>
</dbReference>
<keyword evidence="2" id="KW-0813">Transport</keyword>
<feature type="compositionally biased region" description="Basic and acidic residues" evidence="6">
    <location>
        <begin position="17"/>
        <end position="31"/>
    </location>
</feature>
<dbReference type="STRING" id="105351.A0A401KW07"/>
<feature type="transmembrane region" description="Helical" evidence="7">
    <location>
        <begin position="425"/>
        <end position="444"/>
    </location>
</feature>
<feature type="transmembrane region" description="Helical" evidence="7">
    <location>
        <begin position="816"/>
        <end position="838"/>
    </location>
</feature>
<feature type="transmembrane region" description="Helical" evidence="7">
    <location>
        <begin position="790"/>
        <end position="810"/>
    </location>
</feature>
<feature type="transmembrane region" description="Helical" evidence="7">
    <location>
        <begin position="518"/>
        <end position="539"/>
    </location>
</feature>
<dbReference type="FunFam" id="1.20.1250.20:FF:000011">
    <property type="entry name" value="MFS multidrug transporter, putative"/>
    <property type="match status" value="1"/>
</dbReference>
<dbReference type="Gene3D" id="1.20.1250.20">
    <property type="entry name" value="MFS general substrate transporter like domains"/>
    <property type="match status" value="1"/>
</dbReference>
<feature type="transmembrane region" description="Helical" evidence="7">
    <location>
        <begin position="184"/>
        <end position="203"/>
    </location>
</feature>